<dbReference type="GO" id="GO:0005524">
    <property type="term" value="F:ATP binding"/>
    <property type="evidence" value="ECO:0007669"/>
    <property type="project" value="UniProtKB-UniRule"/>
</dbReference>
<comment type="cofactor">
    <cofactor evidence="7">
        <name>Zn(2+)</name>
        <dbReference type="ChEBI" id="CHEBI:29105"/>
    </cofactor>
    <text evidence="7">Binds 1 zinc ion.</text>
</comment>
<sequence>MNCPFCGNPDSRVLDSRPSDEGSVIRRRRECPACKRRFTTYERAQVEPLLVIKRSGRKETFDPNKLLRGLSLAAQKRPIDPEVLQEFAFGFEDTVKEMEITSEEIGLRSLAFLKELDPVAYIRFASVYREFDSLENFIEEVRKLDRKPGKGKKAQKMEEEDELNLADEVKLGTV</sequence>
<feature type="zinc finger region" evidence="7">
    <location>
        <begin position="3"/>
        <end position="34"/>
    </location>
</feature>
<dbReference type="InterPro" id="IPR003796">
    <property type="entry name" value="RNR_NrdR-like"/>
</dbReference>
<dbReference type="PROSITE" id="PS51161">
    <property type="entry name" value="ATP_CONE"/>
    <property type="match status" value="1"/>
</dbReference>
<dbReference type="InterPro" id="IPR055173">
    <property type="entry name" value="NrdR-like_N"/>
</dbReference>
<proteinExistence type="inferred from homology"/>
<evidence type="ECO:0000256" key="1">
    <source>
        <dbReference type="ARBA" id="ARBA00022491"/>
    </source>
</evidence>
<keyword evidence="7" id="KW-0479">Metal-binding</keyword>
<evidence type="ECO:0000256" key="7">
    <source>
        <dbReference type="HAMAP-Rule" id="MF_00440"/>
    </source>
</evidence>
<comment type="function">
    <text evidence="7">Negatively regulates transcription of bacterial ribonucleotide reductase nrd genes and operons by binding to NrdR-boxes.</text>
</comment>
<comment type="caution">
    <text evidence="9">The sequence shown here is derived from an EMBL/GenBank/DDBJ whole genome shotgun (WGS) entry which is preliminary data.</text>
</comment>
<dbReference type="Pfam" id="PF22811">
    <property type="entry name" value="Zn_ribbon_NrdR"/>
    <property type="match status" value="1"/>
</dbReference>
<keyword evidence="2 7" id="KW-0547">Nucleotide-binding</keyword>
<dbReference type="NCBIfam" id="TIGR00244">
    <property type="entry name" value="transcriptional regulator NrdR"/>
    <property type="match status" value="1"/>
</dbReference>
<keyword evidence="5 7" id="KW-0238">DNA-binding</keyword>
<dbReference type="InterPro" id="IPR005144">
    <property type="entry name" value="ATP-cone_dom"/>
</dbReference>
<protein>
    <recommendedName>
        <fullName evidence="7">Transcriptional repressor NrdR</fullName>
    </recommendedName>
</protein>
<evidence type="ECO:0000313" key="9">
    <source>
        <dbReference type="EMBL" id="GEM82067.1"/>
    </source>
</evidence>
<dbReference type="EMBL" id="BJXL01000003">
    <property type="protein sequence ID" value="GEM82067.1"/>
    <property type="molecule type" value="Genomic_DNA"/>
</dbReference>
<keyword evidence="7" id="KW-0863">Zinc-finger</keyword>
<dbReference type="GO" id="GO:0003677">
    <property type="term" value="F:DNA binding"/>
    <property type="evidence" value="ECO:0007669"/>
    <property type="project" value="UniProtKB-KW"/>
</dbReference>
<evidence type="ECO:0000256" key="6">
    <source>
        <dbReference type="ARBA" id="ARBA00023163"/>
    </source>
</evidence>
<reference evidence="9 10" key="1">
    <citation type="submission" date="2019-07" db="EMBL/GenBank/DDBJ databases">
        <title>Whole genome shotgun sequence of Meiothermus hypogaeus NBRC 106114.</title>
        <authorList>
            <person name="Hosoyama A."/>
            <person name="Uohara A."/>
            <person name="Ohji S."/>
            <person name="Ichikawa N."/>
        </authorList>
    </citation>
    <scope>NUCLEOTIDE SEQUENCE [LARGE SCALE GENOMIC DNA]</scope>
    <source>
        <strain evidence="9 10">NBRC 106114</strain>
    </source>
</reference>
<keyword evidence="1 7" id="KW-0678">Repressor</keyword>
<organism evidence="9 10">
    <name type="scientific">Meiothermus hypogaeus NBRC 106114</name>
    <dbReference type="NCBI Taxonomy" id="1227553"/>
    <lineage>
        <taxon>Bacteria</taxon>
        <taxon>Thermotogati</taxon>
        <taxon>Deinococcota</taxon>
        <taxon>Deinococci</taxon>
        <taxon>Thermales</taxon>
        <taxon>Thermaceae</taxon>
        <taxon>Meiothermus</taxon>
    </lineage>
</organism>
<comment type="similarity">
    <text evidence="7">Belongs to the NrdR family.</text>
</comment>
<evidence type="ECO:0000313" key="10">
    <source>
        <dbReference type="Proteomes" id="UP000321197"/>
    </source>
</evidence>
<dbReference type="OrthoDB" id="9807461at2"/>
<keyword evidence="6 7" id="KW-0804">Transcription</keyword>
<feature type="domain" description="ATP-cone" evidence="8">
    <location>
        <begin position="49"/>
        <end position="136"/>
    </location>
</feature>
<keyword evidence="4 7" id="KW-0805">Transcription regulation</keyword>
<dbReference type="PANTHER" id="PTHR30455">
    <property type="entry name" value="TRANSCRIPTIONAL REPRESSOR NRDR"/>
    <property type="match status" value="1"/>
</dbReference>
<evidence type="ECO:0000256" key="3">
    <source>
        <dbReference type="ARBA" id="ARBA00022840"/>
    </source>
</evidence>
<evidence type="ECO:0000256" key="2">
    <source>
        <dbReference type="ARBA" id="ARBA00022741"/>
    </source>
</evidence>
<dbReference type="Pfam" id="PF03477">
    <property type="entry name" value="ATP-cone"/>
    <property type="match status" value="1"/>
</dbReference>
<dbReference type="AlphaFoldDB" id="A0A511QYJ5"/>
<dbReference type="HAMAP" id="MF_00440">
    <property type="entry name" value="NrdR"/>
    <property type="match status" value="1"/>
</dbReference>
<gene>
    <name evidence="7 9" type="primary">nrdR</name>
    <name evidence="9" type="ORF">MHY01S_02330</name>
</gene>
<dbReference type="RefSeq" id="WP_119339674.1">
    <property type="nucleotide sequence ID" value="NZ_BJXL01000003.1"/>
</dbReference>
<evidence type="ECO:0000256" key="5">
    <source>
        <dbReference type="ARBA" id="ARBA00023125"/>
    </source>
</evidence>
<dbReference type="GO" id="GO:0008270">
    <property type="term" value="F:zinc ion binding"/>
    <property type="evidence" value="ECO:0007669"/>
    <property type="project" value="UniProtKB-UniRule"/>
</dbReference>
<dbReference type="PANTHER" id="PTHR30455:SF2">
    <property type="entry name" value="TRANSCRIPTIONAL REPRESSOR NRDR"/>
    <property type="match status" value="1"/>
</dbReference>
<accession>A0A511QYJ5</accession>
<keyword evidence="3 7" id="KW-0067">ATP-binding</keyword>
<evidence type="ECO:0000259" key="8">
    <source>
        <dbReference type="PROSITE" id="PS51161"/>
    </source>
</evidence>
<name>A0A511QYJ5_9DEIN</name>
<evidence type="ECO:0000256" key="4">
    <source>
        <dbReference type="ARBA" id="ARBA00023015"/>
    </source>
</evidence>
<keyword evidence="7" id="KW-0862">Zinc</keyword>
<dbReference type="GO" id="GO:0045892">
    <property type="term" value="P:negative regulation of DNA-templated transcription"/>
    <property type="evidence" value="ECO:0007669"/>
    <property type="project" value="UniProtKB-UniRule"/>
</dbReference>
<dbReference type="Proteomes" id="UP000321197">
    <property type="component" value="Unassembled WGS sequence"/>
</dbReference>